<keyword evidence="2" id="KW-1133">Transmembrane helix</keyword>
<evidence type="ECO:0000256" key="1">
    <source>
        <dbReference type="SAM" id="MobiDB-lite"/>
    </source>
</evidence>
<keyword evidence="2" id="KW-0812">Transmembrane</keyword>
<name>A0A939C4G5_9ACTN</name>
<gene>
    <name evidence="3" type="ORF">JL107_01965</name>
</gene>
<comment type="caution">
    <text evidence="3">The sequence shown here is derived from an EMBL/GenBank/DDBJ whole genome shotgun (WGS) entry which is preliminary data.</text>
</comment>
<dbReference type="AlphaFoldDB" id="A0A939C4G5"/>
<evidence type="ECO:0000313" key="4">
    <source>
        <dbReference type="Proteomes" id="UP000663801"/>
    </source>
</evidence>
<feature type="transmembrane region" description="Helical" evidence="2">
    <location>
        <begin position="219"/>
        <end position="246"/>
    </location>
</feature>
<accession>A0A939C4G5</accession>
<keyword evidence="4" id="KW-1185">Reference proteome</keyword>
<evidence type="ECO:0000313" key="3">
    <source>
        <dbReference type="EMBL" id="MBM9475202.1"/>
    </source>
</evidence>
<feature type="compositionally biased region" description="Basic and acidic residues" evidence="1">
    <location>
        <begin position="11"/>
        <end position="29"/>
    </location>
</feature>
<evidence type="ECO:0000256" key="2">
    <source>
        <dbReference type="SAM" id="Phobius"/>
    </source>
</evidence>
<proteinExistence type="predicted"/>
<dbReference type="EMBL" id="JAERWL010000002">
    <property type="protein sequence ID" value="MBM9475202.1"/>
    <property type="molecule type" value="Genomic_DNA"/>
</dbReference>
<dbReference type="Proteomes" id="UP000663801">
    <property type="component" value="Unassembled WGS sequence"/>
</dbReference>
<sequence>MPTQPDGQDDPQDRISLRKDVRPDDRDVIRAGTTEVSRIDPGDLPEAVPSTPSLAARATRAVTTTRDRAAGQLTTVVVPVIRLAAHALRIVAAAPVLAGLLLLWAAISRGGPVVRESLLLVLLGCIPAAWLAVRRHQLLRAVRAPAELTADLIAVVSGRELWEGLAGNLRSGPKPVSSGRALWALRGLWRGVKAGGGVLDSLTGRPTLVPLMPGRLRGLLMLCVACLVTAGILLAYAVINALLAGIG</sequence>
<feature type="transmembrane region" description="Helical" evidence="2">
    <location>
        <begin position="113"/>
        <end position="133"/>
    </location>
</feature>
<protein>
    <submittedName>
        <fullName evidence="3">Uncharacterized protein</fullName>
    </submittedName>
</protein>
<keyword evidence="2" id="KW-0472">Membrane</keyword>
<organism evidence="3 4">
    <name type="scientific">Nakamurella flavida</name>
    <dbReference type="NCBI Taxonomy" id="363630"/>
    <lineage>
        <taxon>Bacteria</taxon>
        <taxon>Bacillati</taxon>
        <taxon>Actinomycetota</taxon>
        <taxon>Actinomycetes</taxon>
        <taxon>Nakamurellales</taxon>
        <taxon>Nakamurellaceae</taxon>
        <taxon>Nakamurella</taxon>
    </lineage>
</organism>
<feature type="region of interest" description="Disordered" evidence="1">
    <location>
        <begin position="1"/>
        <end position="34"/>
    </location>
</feature>
<feature type="transmembrane region" description="Helical" evidence="2">
    <location>
        <begin position="87"/>
        <end position="107"/>
    </location>
</feature>
<reference evidence="3" key="1">
    <citation type="submission" date="2021-01" db="EMBL/GenBank/DDBJ databases">
        <title>KCTC 19127 draft genome.</title>
        <authorList>
            <person name="An D."/>
        </authorList>
    </citation>
    <scope>NUCLEOTIDE SEQUENCE</scope>
    <source>
        <strain evidence="3">KCTC 19127</strain>
    </source>
</reference>
<dbReference type="RefSeq" id="WP_205255343.1">
    <property type="nucleotide sequence ID" value="NZ_BAAAPV010000001.1"/>
</dbReference>